<reference evidence="8" key="2">
    <citation type="submission" date="2025-09" db="UniProtKB">
        <authorList>
            <consortium name="Ensembl"/>
        </authorList>
    </citation>
    <scope>IDENTIFICATION</scope>
</reference>
<evidence type="ECO:0000256" key="4">
    <source>
        <dbReference type="ARBA" id="ARBA00023180"/>
    </source>
</evidence>
<dbReference type="PANTHER" id="PTHR12080:SF55">
    <property type="entry name" value="LYMPHOCYTE FUNCTION-ASSOCIATED ANTIGEN 3"/>
    <property type="match status" value="1"/>
</dbReference>
<keyword evidence="6" id="KW-1133">Transmembrane helix</keyword>
<keyword evidence="6" id="KW-0812">Transmembrane</keyword>
<evidence type="ECO:0000256" key="1">
    <source>
        <dbReference type="ARBA" id="ARBA00004370"/>
    </source>
</evidence>
<keyword evidence="2 7" id="KW-0732">Signal</keyword>
<protein>
    <recommendedName>
        <fullName evidence="10">Signaling lymphocytic activation molecule</fullName>
    </recommendedName>
</protein>
<dbReference type="InterPro" id="IPR015631">
    <property type="entry name" value="CD2/SLAM_rcpt"/>
</dbReference>
<dbReference type="InterPro" id="IPR036179">
    <property type="entry name" value="Ig-like_dom_sf"/>
</dbReference>
<dbReference type="Proteomes" id="UP000694541">
    <property type="component" value="Unplaced"/>
</dbReference>
<accession>A0A8B9ND13</accession>
<dbReference type="Gene3D" id="2.60.40.10">
    <property type="entry name" value="Immunoglobulins"/>
    <property type="match status" value="2"/>
</dbReference>
<evidence type="ECO:0000313" key="8">
    <source>
        <dbReference type="Ensembl" id="ENSANIP00000020212.1"/>
    </source>
</evidence>
<keyword evidence="9" id="KW-1185">Reference proteome</keyword>
<feature type="region of interest" description="Disordered" evidence="5">
    <location>
        <begin position="308"/>
        <end position="349"/>
    </location>
</feature>
<dbReference type="AlphaFoldDB" id="A0A8B9ND13"/>
<evidence type="ECO:0008006" key="10">
    <source>
        <dbReference type="Google" id="ProtNLM"/>
    </source>
</evidence>
<dbReference type="SUPFAM" id="SSF48726">
    <property type="entry name" value="Immunoglobulin"/>
    <property type="match status" value="1"/>
</dbReference>
<evidence type="ECO:0000256" key="2">
    <source>
        <dbReference type="ARBA" id="ARBA00022729"/>
    </source>
</evidence>
<evidence type="ECO:0000256" key="7">
    <source>
        <dbReference type="SAM" id="SignalP"/>
    </source>
</evidence>
<organism evidence="8 9">
    <name type="scientific">Accipiter nisus</name>
    <name type="common">Eurasian sparrowhawk</name>
    <dbReference type="NCBI Taxonomy" id="211598"/>
    <lineage>
        <taxon>Eukaryota</taxon>
        <taxon>Metazoa</taxon>
        <taxon>Chordata</taxon>
        <taxon>Craniata</taxon>
        <taxon>Vertebrata</taxon>
        <taxon>Euteleostomi</taxon>
        <taxon>Archelosauria</taxon>
        <taxon>Archosauria</taxon>
        <taxon>Dinosauria</taxon>
        <taxon>Saurischia</taxon>
        <taxon>Theropoda</taxon>
        <taxon>Coelurosauria</taxon>
        <taxon>Aves</taxon>
        <taxon>Neognathae</taxon>
        <taxon>Neoaves</taxon>
        <taxon>Telluraves</taxon>
        <taxon>Accipitrimorphae</taxon>
        <taxon>Accipitriformes</taxon>
        <taxon>Accipitridae</taxon>
        <taxon>Accipitrinae</taxon>
        <taxon>Accipiter</taxon>
    </lineage>
</organism>
<evidence type="ECO:0000256" key="3">
    <source>
        <dbReference type="ARBA" id="ARBA00023136"/>
    </source>
</evidence>
<feature type="chain" id="PRO_5034956977" description="Signaling lymphocytic activation molecule" evidence="7">
    <location>
        <begin position="19"/>
        <end position="360"/>
    </location>
</feature>
<dbReference type="Ensembl" id="ENSANIT00000020887.1">
    <property type="protein sequence ID" value="ENSANIP00000020212.1"/>
    <property type="gene ID" value="ENSANIG00000013774.1"/>
</dbReference>
<feature type="signal peptide" evidence="7">
    <location>
        <begin position="1"/>
        <end position="18"/>
    </location>
</feature>
<keyword evidence="3 6" id="KW-0472">Membrane</keyword>
<sequence>MGCSVCLWLLISLGRVWGMGRGARETVLGTLGKATILRIPPELQDLTMRFGAAVWKRDTEDPQRKLVLLKYSDGNYINYMQGRTRFHKSDFSLEILNTKRQDRQLYEYIVSKGPEEKVWQIQLEVYEPVSDPSIQILNWVLANDSCTVTLNCTAEQGDKVSYSWGSWDTRTLGLCSHNGSLLHLSYPLQNTSIPCTCTASNPVSSRVVAFNFSECSYEQGGSGELRTEHLVLMVAVPIAAVMVLTGVFVTAYLATPIASQEQEQAHLPLAEDNAVHTIYSQVQRVEKQKGVPATEHPSCTTIYAAATGLPLDTDPAPSRAPRPPPSQLAEPSAPQGYPSLSQSPDKEPMTVYASVMMPTA</sequence>
<dbReference type="PANTHER" id="PTHR12080">
    <property type="entry name" value="SIGNALING LYMPHOCYTIC ACTIVATION MOLECULE"/>
    <property type="match status" value="1"/>
</dbReference>
<feature type="transmembrane region" description="Helical" evidence="6">
    <location>
        <begin position="230"/>
        <end position="254"/>
    </location>
</feature>
<keyword evidence="4" id="KW-0325">Glycoprotein</keyword>
<dbReference type="GO" id="GO:0016020">
    <property type="term" value="C:membrane"/>
    <property type="evidence" value="ECO:0007669"/>
    <property type="project" value="UniProtKB-SubCell"/>
</dbReference>
<name>A0A8B9ND13_9AVES</name>
<evidence type="ECO:0000256" key="5">
    <source>
        <dbReference type="SAM" id="MobiDB-lite"/>
    </source>
</evidence>
<evidence type="ECO:0000313" key="9">
    <source>
        <dbReference type="Proteomes" id="UP000694541"/>
    </source>
</evidence>
<reference evidence="8" key="1">
    <citation type="submission" date="2025-08" db="UniProtKB">
        <authorList>
            <consortium name="Ensembl"/>
        </authorList>
    </citation>
    <scope>IDENTIFICATION</scope>
</reference>
<proteinExistence type="predicted"/>
<dbReference type="InterPro" id="IPR013783">
    <property type="entry name" value="Ig-like_fold"/>
</dbReference>
<evidence type="ECO:0000256" key="6">
    <source>
        <dbReference type="SAM" id="Phobius"/>
    </source>
</evidence>
<comment type="subcellular location">
    <subcellularLocation>
        <location evidence="1">Membrane</location>
    </subcellularLocation>
</comment>